<dbReference type="EMBL" id="SDHW01000008">
    <property type="protein sequence ID" value="RXK57770.1"/>
    <property type="molecule type" value="Genomic_DNA"/>
</dbReference>
<comment type="caution">
    <text evidence="1">The sequence shown here is derived from an EMBL/GenBank/DDBJ whole genome shotgun (WGS) entry which is preliminary data.</text>
</comment>
<proteinExistence type="predicted"/>
<evidence type="ECO:0000313" key="2">
    <source>
        <dbReference type="Proteomes" id="UP000290204"/>
    </source>
</evidence>
<evidence type="ECO:0000313" key="1">
    <source>
        <dbReference type="EMBL" id="RXK57770.1"/>
    </source>
</evidence>
<organism evidence="1 2">
    <name type="scientific">Lacibacter luteus</name>
    <dbReference type="NCBI Taxonomy" id="2508719"/>
    <lineage>
        <taxon>Bacteria</taxon>
        <taxon>Pseudomonadati</taxon>
        <taxon>Bacteroidota</taxon>
        <taxon>Chitinophagia</taxon>
        <taxon>Chitinophagales</taxon>
        <taxon>Chitinophagaceae</taxon>
        <taxon>Lacibacter</taxon>
    </lineage>
</organism>
<reference evidence="1 2" key="1">
    <citation type="submission" date="2019-01" db="EMBL/GenBank/DDBJ databases">
        <title>Lacibacter sp. strain TTM-7.</title>
        <authorList>
            <person name="Chen W.-M."/>
        </authorList>
    </citation>
    <scope>NUCLEOTIDE SEQUENCE [LARGE SCALE GENOMIC DNA]</scope>
    <source>
        <strain evidence="1 2">TTM-7</strain>
    </source>
</reference>
<protein>
    <recommendedName>
        <fullName evidence="3">Tetratricopeptide repeat protein</fullName>
    </recommendedName>
</protein>
<name>A0A4Q1CDT5_9BACT</name>
<dbReference type="Proteomes" id="UP000290204">
    <property type="component" value="Unassembled WGS sequence"/>
</dbReference>
<dbReference type="AlphaFoldDB" id="A0A4Q1CDT5"/>
<accession>A0A4Q1CDT5</accession>
<gene>
    <name evidence="1" type="ORF">ESA94_19820</name>
</gene>
<keyword evidence="2" id="KW-1185">Reference proteome</keyword>
<evidence type="ECO:0008006" key="3">
    <source>
        <dbReference type="Google" id="ProtNLM"/>
    </source>
</evidence>
<sequence length="519" mass="61576">MPNRSTDTTFQLVKSLEKSEKRNFKLYVKRNSADPNLKIIQLFDAMDKMDDYDEAALLRKNQSIAKQQLSNLKAHLYKSILSSLRLIKQEDNITIQLNEQMDFARILYNKGLYLQSLKVLDKMKELAKQYEQITYLQQILFFEKKIEALYITRSMQDRADKLSKESAAVEEQLTSVSQLSNLSLQLYSWYIKNGVARNEKEGDEAKLYFETHLPKNAEKLNGFYEQLYLFQSHCWVAFIRQDYLLFYRYTQKWVDLFDKYPGMLEAETAHYIKGMHNLMSAHFDLSNEAKLIEAIDQLEKFSHRKVAQQNENYRILCFVYLSIAKINKHFLEGTFSQGLRLIPGIEEKLDEYELFLDRHRVLTFYYKIACLYFGSGNNEKAIEYLNKIINWKVDLRTDLQCYARLLHLIAHFELGNYDLLEYLIKSVYRFMGKMENLSAVEEEMFRFLRNALQLSPGKIKPAFQKLLESIRQYEGNRFETRAFVYLDVISWLESKIENVPVQDIIHHKYKRKKKTAVHP</sequence>
<dbReference type="Gene3D" id="1.25.40.10">
    <property type="entry name" value="Tetratricopeptide repeat domain"/>
    <property type="match status" value="1"/>
</dbReference>
<dbReference type="InterPro" id="IPR011990">
    <property type="entry name" value="TPR-like_helical_dom_sf"/>
</dbReference>
<dbReference type="RefSeq" id="WP_129132694.1">
    <property type="nucleotide sequence ID" value="NZ_SDHW01000008.1"/>
</dbReference>
<dbReference type="OrthoDB" id="714416at2"/>